<dbReference type="PANTHER" id="PTHR31286">
    <property type="entry name" value="GLYCINE-RICH CELL WALL STRUCTURAL PROTEIN 1.8-LIKE"/>
    <property type="match status" value="1"/>
</dbReference>
<dbReference type="Proteomes" id="UP001358586">
    <property type="component" value="Chromosome 1"/>
</dbReference>
<dbReference type="PANTHER" id="PTHR31286:SF173">
    <property type="entry name" value="DUF4283 DOMAIN-CONTAINING PROTEIN"/>
    <property type="match status" value="1"/>
</dbReference>
<comment type="caution">
    <text evidence="1">The sequence shown here is derived from an EMBL/GenBank/DDBJ whole genome shotgun (WGS) entry which is preliminary data.</text>
</comment>
<gene>
    <name evidence="1" type="ORF">PVK06_001241</name>
</gene>
<dbReference type="EMBL" id="JARKNE010000001">
    <property type="protein sequence ID" value="KAK5845088.1"/>
    <property type="molecule type" value="Genomic_DNA"/>
</dbReference>
<protein>
    <recommendedName>
        <fullName evidence="3">DUF4283 domain-containing protein</fullName>
    </recommendedName>
</protein>
<sequence length="132" mass="15243">MAWVRFPGLPRVFYKRKILEEIRSLIGKVTKLEFKTNCGLRGRFARMAVFINLDKPLIPHVLVIGTVQCVEYESLPIVCFSYGRHGHVHDICPYQEPATEGTMVKKAIMMNLSEKEKMKETLKSFGPWMLVE</sequence>
<evidence type="ECO:0000313" key="2">
    <source>
        <dbReference type="Proteomes" id="UP001358586"/>
    </source>
</evidence>
<keyword evidence="2" id="KW-1185">Reference proteome</keyword>
<evidence type="ECO:0008006" key="3">
    <source>
        <dbReference type="Google" id="ProtNLM"/>
    </source>
</evidence>
<evidence type="ECO:0000313" key="1">
    <source>
        <dbReference type="EMBL" id="KAK5845088.1"/>
    </source>
</evidence>
<organism evidence="1 2">
    <name type="scientific">Gossypium arboreum</name>
    <name type="common">Tree cotton</name>
    <name type="synonym">Gossypium nanking</name>
    <dbReference type="NCBI Taxonomy" id="29729"/>
    <lineage>
        <taxon>Eukaryota</taxon>
        <taxon>Viridiplantae</taxon>
        <taxon>Streptophyta</taxon>
        <taxon>Embryophyta</taxon>
        <taxon>Tracheophyta</taxon>
        <taxon>Spermatophyta</taxon>
        <taxon>Magnoliopsida</taxon>
        <taxon>eudicotyledons</taxon>
        <taxon>Gunneridae</taxon>
        <taxon>Pentapetalae</taxon>
        <taxon>rosids</taxon>
        <taxon>malvids</taxon>
        <taxon>Malvales</taxon>
        <taxon>Malvaceae</taxon>
        <taxon>Malvoideae</taxon>
        <taxon>Gossypium</taxon>
    </lineage>
</organism>
<dbReference type="InterPro" id="IPR040256">
    <property type="entry name" value="At4g02000-like"/>
</dbReference>
<reference evidence="1 2" key="1">
    <citation type="submission" date="2023-03" db="EMBL/GenBank/DDBJ databases">
        <title>WGS of Gossypium arboreum.</title>
        <authorList>
            <person name="Yu D."/>
        </authorList>
    </citation>
    <scope>NUCLEOTIDE SEQUENCE [LARGE SCALE GENOMIC DNA]</scope>
    <source>
        <tissue evidence="1">Leaf</tissue>
    </source>
</reference>
<name>A0ABR0R1H2_GOSAR</name>
<proteinExistence type="predicted"/>
<accession>A0ABR0R1H2</accession>